<organism evidence="2 3">
    <name type="scientific">Phakopsora pachyrhizi</name>
    <name type="common">Asian soybean rust disease fungus</name>
    <dbReference type="NCBI Taxonomy" id="170000"/>
    <lineage>
        <taxon>Eukaryota</taxon>
        <taxon>Fungi</taxon>
        <taxon>Dikarya</taxon>
        <taxon>Basidiomycota</taxon>
        <taxon>Pucciniomycotina</taxon>
        <taxon>Pucciniomycetes</taxon>
        <taxon>Pucciniales</taxon>
        <taxon>Phakopsoraceae</taxon>
        <taxon>Phakopsora</taxon>
    </lineage>
</organism>
<feature type="signal peptide" evidence="1">
    <location>
        <begin position="1"/>
        <end position="20"/>
    </location>
</feature>
<comment type="caution">
    <text evidence="2">The sequence shown here is derived from an EMBL/GenBank/DDBJ whole genome shotgun (WGS) entry which is preliminary data.</text>
</comment>
<keyword evidence="3" id="KW-1185">Reference proteome</keyword>
<evidence type="ECO:0000313" key="3">
    <source>
        <dbReference type="Proteomes" id="UP001153365"/>
    </source>
</evidence>
<evidence type="ECO:0000313" key="2">
    <source>
        <dbReference type="EMBL" id="CAH7686741.1"/>
    </source>
</evidence>
<accession>A0AAV0BMF2</accession>
<gene>
    <name evidence="2" type="ORF">PPACK8108_LOCUS21439</name>
</gene>
<name>A0AAV0BMF2_PHAPC</name>
<proteinExistence type="predicted"/>
<feature type="chain" id="PRO_5043415188" evidence="1">
    <location>
        <begin position="21"/>
        <end position="706"/>
    </location>
</feature>
<dbReference type="EMBL" id="CALTRL010005810">
    <property type="protein sequence ID" value="CAH7686741.1"/>
    <property type="molecule type" value="Genomic_DNA"/>
</dbReference>
<dbReference type="Proteomes" id="UP001153365">
    <property type="component" value="Unassembled WGS sequence"/>
</dbReference>
<sequence>MTFSITYLCLAAFKIISASASFSKGSPFKTCMETAEGARTENLFSSQNNLAPLANFTPHMEKQSQAEHRINLLSTNEDVTPHSLNNKRNYKEAFEMRDARTGQPYDIVKEPSFSPPSLSDWGDDLMFSATEWDVYPTYSIDSHSAGTHNNLASALVGLEHDYHDYYPQKVFSWENNLEWMPQPGAVESLVLEKHYFGESCITTIPTVSSLIEREPTAGIGGNIESDLVNNIRLLKQEEPRELQEKRNSDDVFGNSHSFHFKQNFDVFQNSRTAVPQNNIIEEPDLQILEKELPQILYLGKKNHLEKKDVLQRSQSSSNVAVRRPHTIRNNANYQSVDNENKIENFSGAKKILRDVINNFKQQLKGLGISRSTESTLSLFLETSDKYADNLPDEIFGSSRKKTKENLENNSQNTFINLFLAHSEFSISLSLLDKLRKYFEKCGNDGYKQSYRGFNRFINDQVKKNGGNFFYISDKQVKNFLNLNIHDFKVESLFSKGAKIDRNYYANYLAHKICTAIEFIPWEVISTSDEKISLFGKRELYQKEMRNNKIGADYGALPTLRFTFRKIFLLYSTLINKIYCSGEHDTQANFIVRQKAAMDFFDMTIRLIEIDSKDTDIYFIRNESFPLDEDASFFFFKRSYLSFPTDRFQFKIVCGERNKVDTAWKFIALWMAKEKYEYFKKIYCQKLLILNFKNFFSSLFFYILEAV</sequence>
<dbReference type="AlphaFoldDB" id="A0AAV0BMF2"/>
<keyword evidence="1" id="KW-0732">Signal</keyword>
<protein>
    <submittedName>
        <fullName evidence="2">Expressed protein</fullName>
    </submittedName>
</protein>
<reference evidence="2" key="1">
    <citation type="submission" date="2022-06" db="EMBL/GenBank/DDBJ databases">
        <authorList>
            <consortium name="SYNGENTA / RWTH Aachen University"/>
        </authorList>
    </citation>
    <scope>NUCLEOTIDE SEQUENCE</scope>
</reference>
<evidence type="ECO:0000256" key="1">
    <source>
        <dbReference type="SAM" id="SignalP"/>
    </source>
</evidence>